<keyword evidence="2" id="KW-1133">Transmembrane helix</keyword>
<evidence type="ECO:0000256" key="2">
    <source>
        <dbReference type="SAM" id="Phobius"/>
    </source>
</evidence>
<comment type="caution">
    <text evidence="3">The sequence shown here is derived from an EMBL/GenBank/DDBJ whole genome shotgun (WGS) entry which is preliminary data.</text>
</comment>
<accession>A0A5B1M8L7</accession>
<keyword evidence="4" id="KW-1185">Reference proteome</keyword>
<sequence length="373" mass="39430">MDEREVERVFRDGLQARAEDADVAVPVVARALAEVRHRRHRRWAVSAAAAAAVVLVVGGVEVLTNRSDDPASPPVVDDGPWTEVRPPTEDDKWRTEYWQGVAVDVPVEWGYGGAPTDGRTACYPEAMVGPDGSRLEGAIEQGWVGRPIAVTDVCALVPDAWEPTAPFAWLGADVEPGTYEYADGYVQETIEVAGTTVTVGTDDADLREEILASARPGHLCEPTLAKIPRASAGASIERRGGLILAQVCAYRREGPGGFDLSYATELSPAAVETAFAAAERAPAPPPVDCAGQRSEFVVLHATYNDEFPNDVLDRTAVYDMFCGGTVDLGPGPGLRALTPAAVEPLARNGIPSVVYGPSGGKGAMIDSFIGPLG</sequence>
<dbReference type="AlphaFoldDB" id="A0A5B1M8L7"/>
<feature type="transmembrane region" description="Helical" evidence="2">
    <location>
        <begin position="43"/>
        <end position="63"/>
    </location>
</feature>
<feature type="region of interest" description="Disordered" evidence="1">
    <location>
        <begin position="66"/>
        <end position="88"/>
    </location>
</feature>
<name>A0A5B1M8L7_9ACTN</name>
<gene>
    <name evidence="3" type="ORF">F0U47_01280</name>
</gene>
<reference evidence="3 4" key="2">
    <citation type="submission" date="2019-09" db="EMBL/GenBank/DDBJ databases">
        <authorList>
            <person name="Jin C."/>
        </authorList>
    </citation>
    <scope>NUCLEOTIDE SEQUENCE [LARGE SCALE GENOMIC DNA]</scope>
    <source>
        <strain evidence="3 4">BN140041</strain>
    </source>
</reference>
<proteinExistence type="predicted"/>
<dbReference type="Proteomes" id="UP000324351">
    <property type="component" value="Unassembled WGS sequence"/>
</dbReference>
<protein>
    <submittedName>
        <fullName evidence="3">Uncharacterized protein</fullName>
    </submittedName>
</protein>
<keyword evidence="2" id="KW-0472">Membrane</keyword>
<evidence type="ECO:0000313" key="4">
    <source>
        <dbReference type="Proteomes" id="UP000324351"/>
    </source>
</evidence>
<evidence type="ECO:0000313" key="3">
    <source>
        <dbReference type="EMBL" id="KAA1428878.1"/>
    </source>
</evidence>
<dbReference type="EMBL" id="VUJW01000001">
    <property type="protein sequence ID" value="KAA1428878.1"/>
    <property type="molecule type" value="Genomic_DNA"/>
</dbReference>
<evidence type="ECO:0000256" key="1">
    <source>
        <dbReference type="SAM" id="MobiDB-lite"/>
    </source>
</evidence>
<reference evidence="3 4" key="1">
    <citation type="submission" date="2019-09" db="EMBL/GenBank/DDBJ databases">
        <title>Nocardioides panacisoli sp. nov., isolated from the soil of a ginseng field.</title>
        <authorList>
            <person name="Cho C."/>
        </authorList>
    </citation>
    <scope>NUCLEOTIDE SEQUENCE [LARGE SCALE GENOMIC DNA]</scope>
    <source>
        <strain evidence="3 4">BN140041</strain>
    </source>
</reference>
<organism evidence="3 4">
    <name type="scientific">Nocardioides antri</name>
    <dbReference type="NCBI Taxonomy" id="2607659"/>
    <lineage>
        <taxon>Bacteria</taxon>
        <taxon>Bacillati</taxon>
        <taxon>Actinomycetota</taxon>
        <taxon>Actinomycetes</taxon>
        <taxon>Propionibacteriales</taxon>
        <taxon>Nocardioidaceae</taxon>
        <taxon>Nocardioides</taxon>
    </lineage>
</organism>
<keyword evidence="2" id="KW-0812">Transmembrane</keyword>
<dbReference type="RefSeq" id="WP_149748500.1">
    <property type="nucleotide sequence ID" value="NZ_VUJW01000001.1"/>
</dbReference>